<evidence type="ECO:0000256" key="1">
    <source>
        <dbReference type="ARBA" id="ARBA00023319"/>
    </source>
</evidence>
<keyword evidence="1" id="KW-0393">Immunoglobulin domain</keyword>
<dbReference type="InterPro" id="IPR036179">
    <property type="entry name" value="Ig-like_dom_sf"/>
</dbReference>
<dbReference type="SMART" id="SM00408">
    <property type="entry name" value="IGc2"/>
    <property type="match status" value="1"/>
</dbReference>
<dbReference type="PROSITE" id="PS50835">
    <property type="entry name" value="IG_LIKE"/>
    <property type="match status" value="1"/>
</dbReference>
<dbReference type="InterPro" id="IPR013783">
    <property type="entry name" value="Ig-like_fold"/>
</dbReference>
<keyword evidence="4" id="KW-1185">Reference proteome</keyword>
<proteinExistence type="predicted"/>
<name>A0ABN7PH20_TIMPD</name>
<dbReference type="InterPro" id="IPR007110">
    <property type="entry name" value="Ig-like_dom"/>
</dbReference>
<feature type="non-terminal residue" evidence="3">
    <location>
        <position position="1"/>
    </location>
</feature>
<feature type="domain" description="Ig-like" evidence="2">
    <location>
        <begin position="50"/>
        <end position="137"/>
    </location>
</feature>
<dbReference type="PANTHER" id="PTHR10075:SF14">
    <property type="entry name" value="CELL ADHESION MOLECULE DSCAM2-RELATED"/>
    <property type="match status" value="1"/>
</dbReference>
<gene>
    <name evidence="3" type="ORF">TPAB3V08_LOCUS13366</name>
</gene>
<accession>A0ABN7PH20</accession>
<evidence type="ECO:0000313" key="4">
    <source>
        <dbReference type="Proteomes" id="UP001153148"/>
    </source>
</evidence>
<organism evidence="3 4">
    <name type="scientific">Timema podura</name>
    <name type="common">Walking stick</name>
    <dbReference type="NCBI Taxonomy" id="61482"/>
    <lineage>
        <taxon>Eukaryota</taxon>
        <taxon>Metazoa</taxon>
        <taxon>Ecdysozoa</taxon>
        <taxon>Arthropoda</taxon>
        <taxon>Hexapoda</taxon>
        <taxon>Insecta</taxon>
        <taxon>Pterygota</taxon>
        <taxon>Neoptera</taxon>
        <taxon>Polyneoptera</taxon>
        <taxon>Phasmatodea</taxon>
        <taxon>Timematodea</taxon>
        <taxon>Timematoidea</taxon>
        <taxon>Timematidae</taxon>
        <taxon>Timema</taxon>
    </lineage>
</organism>
<dbReference type="PANTHER" id="PTHR10075">
    <property type="entry name" value="BASIGIN RELATED"/>
    <property type="match status" value="1"/>
</dbReference>
<evidence type="ECO:0000313" key="3">
    <source>
        <dbReference type="EMBL" id="CAG2066423.1"/>
    </source>
</evidence>
<dbReference type="Gene3D" id="2.60.40.10">
    <property type="entry name" value="Immunoglobulins"/>
    <property type="match status" value="1"/>
</dbReference>
<dbReference type="InterPro" id="IPR003599">
    <property type="entry name" value="Ig_sub"/>
</dbReference>
<dbReference type="InterPro" id="IPR003598">
    <property type="entry name" value="Ig_sub2"/>
</dbReference>
<reference evidence="3" key="1">
    <citation type="submission" date="2021-03" db="EMBL/GenBank/DDBJ databases">
        <authorList>
            <person name="Tran Van P."/>
        </authorList>
    </citation>
    <scope>NUCLEOTIDE SEQUENCE</scope>
</reference>
<dbReference type="Proteomes" id="UP001153148">
    <property type="component" value="Unassembled WGS sequence"/>
</dbReference>
<dbReference type="SUPFAM" id="SSF48726">
    <property type="entry name" value="Immunoglobulin"/>
    <property type="match status" value="1"/>
</dbReference>
<comment type="caution">
    <text evidence="3">The sequence shown here is derived from an EMBL/GenBank/DDBJ whole genome shotgun (WGS) entry which is preliminary data.</text>
</comment>
<sequence>SSSGVSCVANYSTRFFVRGVSCVANYSTRFVVRGELSGHLTIRLFVRVPPSWMVEPQDLSVLFQHPVTLHCQASGFPTPTITWMKAKGDQPSEYMSLESGPKLIISDNGSVLIRAVEPNHEGHYTCQANNGIGSALSKVIFLRVNGEWGKGGVGSSHRGA</sequence>
<protein>
    <recommendedName>
        <fullName evidence="2">Ig-like domain-containing protein</fullName>
    </recommendedName>
</protein>
<dbReference type="SMART" id="SM00409">
    <property type="entry name" value="IG"/>
    <property type="match status" value="1"/>
</dbReference>
<dbReference type="Pfam" id="PF13927">
    <property type="entry name" value="Ig_3"/>
    <property type="match status" value="1"/>
</dbReference>
<evidence type="ECO:0000259" key="2">
    <source>
        <dbReference type="PROSITE" id="PS50835"/>
    </source>
</evidence>
<dbReference type="EMBL" id="CAJPIN010054036">
    <property type="protein sequence ID" value="CAG2066423.1"/>
    <property type="molecule type" value="Genomic_DNA"/>
</dbReference>